<dbReference type="CDD" id="cd20948">
    <property type="entry name" value="IgC2_CEACAM5-like"/>
    <property type="match status" value="1"/>
</dbReference>
<dbReference type="CDD" id="cd05774">
    <property type="entry name" value="IgV_CEACAM_D1"/>
    <property type="match status" value="1"/>
</dbReference>
<dbReference type="Ensembl" id="ENSCCNT00000009807.1">
    <property type="protein sequence ID" value="ENSCCNP00000007399.1"/>
    <property type="gene ID" value="ENSCCNG00000007723.1"/>
</dbReference>
<keyword evidence="2" id="KW-0325">Glycoprotein</keyword>
<evidence type="ECO:0000313" key="7">
    <source>
        <dbReference type="Ensembl" id="ENSCCNP00000007399.1"/>
    </source>
</evidence>
<dbReference type="GO" id="GO:0005886">
    <property type="term" value="C:plasma membrane"/>
    <property type="evidence" value="ECO:0007669"/>
    <property type="project" value="TreeGrafter"/>
</dbReference>
<dbReference type="PANTHER" id="PTHR44427">
    <property type="entry name" value="CARCINOEMBRYONIC ANTIGEN-RELATED CELL ADHESION MOLECULE 19"/>
    <property type="match status" value="1"/>
</dbReference>
<dbReference type="InterPro" id="IPR050831">
    <property type="entry name" value="CEA_cell_adhesion"/>
</dbReference>
<dbReference type="CDD" id="cd05740">
    <property type="entry name" value="IgI_hCEACAM_2_4_6_like"/>
    <property type="match status" value="1"/>
</dbReference>
<evidence type="ECO:0000256" key="4">
    <source>
        <dbReference type="ARBA" id="ARBA00038222"/>
    </source>
</evidence>
<dbReference type="InterPro" id="IPR003598">
    <property type="entry name" value="Ig_sub2"/>
</dbReference>
<name>A0A8C0WA16_CASCN</name>
<keyword evidence="5" id="KW-1133">Transmembrane helix</keyword>
<dbReference type="InterPro" id="IPR007110">
    <property type="entry name" value="Ig-like_dom"/>
</dbReference>
<sequence>METPSAPPRFERASAISLLTVWNLPTTTQLTTESVPANAAKGSDVLLHVHKSPENLQGYQYKGESVVDSQQIALFVITTQETRPGTVNSGRETIYHNGSLLLQNVAQKDTGFYTLQILTGDIKYEDTSVQLHLLAELPKSFITSTNSSPVEGKDSVTLMCESETPDTTYLWWINGHRVPDSDRLELFKDNRTLTLLRVTRDDTGNYDDPVTLNVLYGPDTPITSPESHFLPGANLSLSCHAASHPPVQYSWLFNGRPQSSTQELFIPNVTANNDRIYTCLVHNSATGLSRTTVKNILGTQGCLLSDDCTAKLPKPFITSTNYNPGEDEDSVALTCEPETPDTTYLWWINGHSLPDRDRLELSKCNRTLTLPRVTRNDTGNYECGTWNPVSINQSDFILFVLDGLDTPTISPAVSYFHPGANLSLSCHAASNPAAQFFNGRPQSSTQELFIPNVTANNGGSYTHLVHNSVTGLSRTTVNNIPVFEKSEGNHPGLCVGVIAGIMTRVLVSVVLVATLAHFLLLRRTGRY</sequence>
<feature type="domain" description="Ig-like" evidence="6">
    <location>
        <begin position="218"/>
        <end position="294"/>
    </location>
</feature>
<dbReference type="InterPro" id="IPR036179">
    <property type="entry name" value="Ig-like_dom_sf"/>
</dbReference>
<dbReference type="InterPro" id="IPR013106">
    <property type="entry name" value="Ig_V-set"/>
</dbReference>
<dbReference type="PROSITE" id="PS50835">
    <property type="entry name" value="IG_LIKE"/>
    <property type="match status" value="3"/>
</dbReference>
<evidence type="ECO:0000259" key="6">
    <source>
        <dbReference type="PROSITE" id="PS50835"/>
    </source>
</evidence>
<dbReference type="GO" id="GO:0007165">
    <property type="term" value="P:signal transduction"/>
    <property type="evidence" value="ECO:0007669"/>
    <property type="project" value="TreeGrafter"/>
</dbReference>
<dbReference type="GO" id="GO:0009986">
    <property type="term" value="C:cell surface"/>
    <property type="evidence" value="ECO:0007669"/>
    <property type="project" value="TreeGrafter"/>
</dbReference>
<dbReference type="GO" id="GO:0002682">
    <property type="term" value="P:regulation of immune system process"/>
    <property type="evidence" value="ECO:0007669"/>
    <property type="project" value="TreeGrafter"/>
</dbReference>
<dbReference type="GO" id="GO:1990782">
    <property type="term" value="F:protein tyrosine kinase binding"/>
    <property type="evidence" value="ECO:0007669"/>
    <property type="project" value="TreeGrafter"/>
</dbReference>
<evidence type="ECO:0000256" key="1">
    <source>
        <dbReference type="ARBA" id="ARBA00022729"/>
    </source>
</evidence>
<feature type="transmembrane region" description="Helical" evidence="5">
    <location>
        <begin position="495"/>
        <end position="521"/>
    </location>
</feature>
<dbReference type="SMART" id="SM00408">
    <property type="entry name" value="IGc2"/>
    <property type="match status" value="4"/>
</dbReference>
<dbReference type="InterPro" id="IPR003599">
    <property type="entry name" value="Ig_sub"/>
</dbReference>
<evidence type="ECO:0000256" key="2">
    <source>
        <dbReference type="ARBA" id="ARBA00023180"/>
    </source>
</evidence>
<dbReference type="SMART" id="SM00409">
    <property type="entry name" value="IG"/>
    <property type="match status" value="5"/>
</dbReference>
<dbReference type="Pfam" id="PF13927">
    <property type="entry name" value="Ig_3"/>
    <property type="match status" value="2"/>
</dbReference>
<feature type="domain" description="Ig-like" evidence="6">
    <location>
        <begin position="138"/>
        <end position="206"/>
    </location>
</feature>
<keyword evidence="3" id="KW-0393">Immunoglobulin domain</keyword>
<dbReference type="FunFam" id="2.60.40.10:FF:000244">
    <property type="entry name" value="carcinoembryonic antigen-related cell adhesion molecule 16"/>
    <property type="match status" value="1"/>
</dbReference>
<accession>A0A8C0WA16</accession>
<dbReference type="Pfam" id="PF07686">
    <property type="entry name" value="V-set"/>
    <property type="match status" value="1"/>
</dbReference>
<protein>
    <recommendedName>
        <fullName evidence="6">Ig-like domain-containing protein</fullName>
    </recommendedName>
</protein>
<keyword evidence="5" id="KW-0812">Transmembrane</keyword>
<keyword evidence="1" id="KW-0732">Signal</keyword>
<dbReference type="PANTHER" id="PTHR44427:SF1">
    <property type="entry name" value="CARCINOEMBRYONIC ANTIGEN-RELATED CELL ADHESION MOLECULE 1"/>
    <property type="match status" value="1"/>
</dbReference>
<keyword evidence="5" id="KW-0472">Membrane</keyword>
<dbReference type="Pfam" id="PF13895">
    <property type="entry name" value="Ig_2"/>
    <property type="match status" value="1"/>
</dbReference>
<organism evidence="7">
    <name type="scientific">Castor canadensis</name>
    <name type="common">American beaver</name>
    <dbReference type="NCBI Taxonomy" id="51338"/>
    <lineage>
        <taxon>Eukaryota</taxon>
        <taxon>Metazoa</taxon>
        <taxon>Chordata</taxon>
        <taxon>Craniata</taxon>
        <taxon>Vertebrata</taxon>
        <taxon>Euteleostomi</taxon>
        <taxon>Mammalia</taxon>
        <taxon>Eutheria</taxon>
        <taxon>Euarchontoglires</taxon>
        <taxon>Glires</taxon>
        <taxon>Rodentia</taxon>
        <taxon>Castorimorpha</taxon>
        <taxon>Castoridae</taxon>
        <taxon>Castor</taxon>
    </lineage>
</organism>
<dbReference type="SUPFAM" id="SSF48726">
    <property type="entry name" value="Immunoglobulin"/>
    <property type="match status" value="5"/>
</dbReference>
<reference evidence="7" key="1">
    <citation type="submission" date="2023-09" db="UniProtKB">
        <authorList>
            <consortium name="Ensembl"/>
        </authorList>
    </citation>
    <scope>IDENTIFICATION</scope>
</reference>
<proteinExistence type="inferred from homology"/>
<evidence type="ECO:0000256" key="5">
    <source>
        <dbReference type="SAM" id="Phobius"/>
    </source>
</evidence>
<comment type="similarity">
    <text evidence="4">Belongs to the immunoglobulin superfamily. CEA family.</text>
</comment>
<dbReference type="InterPro" id="IPR013783">
    <property type="entry name" value="Ig-like_fold"/>
</dbReference>
<dbReference type="Gene3D" id="2.60.40.10">
    <property type="entry name" value="Immunoglobulins"/>
    <property type="match status" value="5"/>
</dbReference>
<evidence type="ECO:0000256" key="3">
    <source>
        <dbReference type="ARBA" id="ARBA00023319"/>
    </source>
</evidence>
<dbReference type="AlphaFoldDB" id="A0A8C0WA16"/>
<feature type="domain" description="Ig-like" evidence="6">
    <location>
        <begin position="315"/>
        <end position="383"/>
    </location>
</feature>